<dbReference type="Pfam" id="PF13636">
    <property type="entry name" value="Methyltranf_PUA"/>
    <property type="match status" value="1"/>
</dbReference>
<evidence type="ECO:0000256" key="7">
    <source>
        <dbReference type="SAM" id="MobiDB-lite"/>
    </source>
</evidence>
<accession>A0ABR6W5Q5</accession>
<keyword evidence="2 6" id="KW-0489">Methyltransferase</keyword>
<dbReference type="PROSITE" id="PS51686">
    <property type="entry name" value="SAM_MT_RSMB_NOP"/>
    <property type="match status" value="1"/>
</dbReference>
<sequence length="497" mass="55226">MKQHKRPRQDRQSAGKFRSDGSINGPTETGSGQPDEARTEVVTAELPQAFVAQMRAQLGDDYAAFEAALRQETPVSIRVNPRKSGFDTSGLQPVPWCADGFYLPERPSFTLDPQFQAGAYYVQEASSMLLNEALKQSANLTRPLRVLDLCAAPGGKSTLLASALHPDSLLICNEVIRSRVSVLRENIDKWGFPNVVVSNHDPEDMLSLSGFFDVVVVDAPCSGEGLFRKDPDAMNEWSEDSVQLCSARQKRILAAAAPLLDMGGTLIYSTCTYNDDENLDNIRYLTENGFRNHPLVLPPDWNIVEKDIDGSVGYQCYPHRVRGEGFFISVFKKTAFTAPPKLDARTFRSIRALRTREAASAATWLQNPADFSLWEKPNGDVMALPKALEKQFLGLDVALKNKGFGLEIGQFKGTDFIPSHALALSTAINQHLPAVSLSKENALRYFKKENLILDEPATGWLLARYNGLNIGWMKGVGNRVNNYLPKDWRIRMDISEK</sequence>
<evidence type="ECO:0000256" key="5">
    <source>
        <dbReference type="ARBA" id="ARBA00022884"/>
    </source>
</evidence>
<dbReference type="InterPro" id="IPR029063">
    <property type="entry name" value="SAM-dependent_MTases_sf"/>
</dbReference>
<dbReference type="Gene3D" id="3.30.70.1170">
    <property type="entry name" value="Sun protein, domain 3"/>
    <property type="match status" value="1"/>
</dbReference>
<dbReference type="Gene3D" id="3.40.50.150">
    <property type="entry name" value="Vaccinia Virus protein VP39"/>
    <property type="match status" value="1"/>
</dbReference>
<evidence type="ECO:0000256" key="6">
    <source>
        <dbReference type="PROSITE-ProRule" id="PRU01023"/>
    </source>
</evidence>
<feature type="binding site" evidence="6">
    <location>
        <position position="218"/>
    </location>
    <ligand>
        <name>S-adenosyl-L-methionine</name>
        <dbReference type="ChEBI" id="CHEBI:59789"/>
    </ligand>
</feature>
<evidence type="ECO:0000256" key="1">
    <source>
        <dbReference type="ARBA" id="ARBA00022490"/>
    </source>
</evidence>
<evidence type="ECO:0000256" key="3">
    <source>
        <dbReference type="ARBA" id="ARBA00022679"/>
    </source>
</evidence>
<protein>
    <submittedName>
        <fullName evidence="9">16S rRNA C967 or C1407 C5-methylase (RsmB/RsmF family)</fullName>
    </submittedName>
</protein>
<feature type="active site" description="Nucleophile" evidence="6">
    <location>
        <position position="271"/>
    </location>
</feature>
<feature type="domain" description="SAM-dependent MTase RsmB/NOP-type" evidence="8">
    <location>
        <begin position="44"/>
        <end position="334"/>
    </location>
</feature>
<feature type="region of interest" description="Disordered" evidence="7">
    <location>
        <begin position="1"/>
        <end position="38"/>
    </location>
</feature>
<reference evidence="9 10" key="1">
    <citation type="submission" date="2019-06" db="EMBL/GenBank/DDBJ databases">
        <title>Spirosoma utsteinense sp. nov. isolated from Antarctic ice-free soils.</title>
        <authorList>
            <person name="Tahon G."/>
        </authorList>
    </citation>
    <scope>NUCLEOTIDE SEQUENCE [LARGE SCALE GENOMIC DNA]</scope>
    <source>
        <strain evidence="9 10">LMG 31447</strain>
    </source>
</reference>
<dbReference type="PRINTS" id="PR02008">
    <property type="entry name" value="RCMTFAMILY"/>
</dbReference>
<dbReference type="InterPro" id="IPR027391">
    <property type="entry name" value="Nol1_Nop2_Fmu_2"/>
</dbReference>
<organism evidence="9 10">
    <name type="scientific">Spirosoma utsteinense</name>
    <dbReference type="NCBI Taxonomy" id="2585773"/>
    <lineage>
        <taxon>Bacteria</taxon>
        <taxon>Pseudomonadati</taxon>
        <taxon>Bacteroidota</taxon>
        <taxon>Cytophagia</taxon>
        <taxon>Cytophagales</taxon>
        <taxon>Cytophagaceae</taxon>
        <taxon>Spirosoma</taxon>
    </lineage>
</organism>
<dbReference type="Pfam" id="PF17125">
    <property type="entry name" value="Methyltr_RsmF_N"/>
    <property type="match status" value="1"/>
</dbReference>
<dbReference type="SUPFAM" id="SSF53335">
    <property type="entry name" value="S-adenosyl-L-methionine-dependent methyltransferases"/>
    <property type="match status" value="1"/>
</dbReference>
<feature type="compositionally biased region" description="Basic and acidic residues" evidence="7">
    <location>
        <begin position="9"/>
        <end position="19"/>
    </location>
</feature>
<evidence type="ECO:0000259" key="8">
    <source>
        <dbReference type="PROSITE" id="PS51686"/>
    </source>
</evidence>
<dbReference type="InterPro" id="IPR031341">
    <property type="entry name" value="Methyltr_RsmF_N"/>
</dbReference>
<dbReference type="EMBL" id="VFIA01000010">
    <property type="protein sequence ID" value="MBC3791473.1"/>
    <property type="molecule type" value="Genomic_DNA"/>
</dbReference>
<dbReference type="RefSeq" id="WP_186737282.1">
    <property type="nucleotide sequence ID" value="NZ_VFIA01000010.1"/>
</dbReference>
<evidence type="ECO:0000256" key="4">
    <source>
        <dbReference type="ARBA" id="ARBA00022691"/>
    </source>
</evidence>
<feature type="compositionally biased region" description="Polar residues" evidence="7">
    <location>
        <begin position="21"/>
        <end position="32"/>
    </location>
</feature>
<keyword evidence="4 6" id="KW-0949">S-adenosyl-L-methionine</keyword>
<feature type="binding site" evidence="6">
    <location>
        <begin position="150"/>
        <end position="156"/>
    </location>
    <ligand>
        <name>S-adenosyl-L-methionine</name>
        <dbReference type="ChEBI" id="CHEBI:59789"/>
    </ligand>
</feature>
<name>A0ABR6W5Q5_9BACT</name>
<proteinExistence type="inferred from homology"/>
<keyword evidence="10" id="KW-1185">Reference proteome</keyword>
<dbReference type="Proteomes" id="UP000700732">
    <property type="component" value="Unassembled WGS sequence"/>
</dbReference>
<dbReference type="Gene3D" id="2.30.130.60">
    <property type="match status" value="1"/>
</dbReference>
<dbReference type="CDD" id="cd02440">
    <property type="entry name" value="AdoMet_MTases"/>
    <property type="match status" value="1"/>
</dbReference>
<dbReference type="PANTHER" id="PTHR22807">
    <property type="entry name" value="NOP2 YEAST -RELATED NOL1/NOP2/FMU SUN DOMAIN-CONTAINING"/>
    <property type="match status" value="1"/>
</dbReference>
<gene>
    <name evidence="9" type="ORF">FH603_1975</name>
</gene>
<keyword evidence="5 6" id="KW-0694">RNA-binding</keyword>
<dbReference type="InterPro" id="IPR023267">
    <property type="entry name" value="RCMT"/>
</dbReference>
<dbReference type="InterPro" id="IPR001678">
    <property type="entry name" value="MeTrfase_RsmB-F_NOP2_dom"/>
</dbReference>
<keyword evidence="3 6" id="KW-0808">Transferase</keyword>
<dbReference type="PANTHER" id="PTHR22807:SF30">
    <property type="entry name" value="28S RRNA (CYTOSINE(4447)-C(5))-METHYLTRANSFERASE-RELATED"/>
    <property type="match status" value="1"/>
</dbReference>
<feature type="binding site" evidence="6">
    <location>
        <position position="201"/>
    </location>
    <ligand>
        <name>S-adenosyl-L-methionine</name>
        <dbReference type="ChEBI" id="CHEBI:59789"/>
    </ligand>
</feature>
<evidence type="ECO:0000313" key="9">
    <source>
        <dbReference type="EMBL" id="MBC3791473.1"/>
    </source>
</evidence>
<evidence type="ECO:0000313" key="10">
    <source>
        <dbReference type="Proteomes" id="UP000700732"/>
    </source>
</evidence>
<comment type="similarity">
    <text evidence="6">Belongs to the class I-like SAM-binding methyltransferase superfamily. RsmB/NOP family.</text>
</comment>
<evidence type="ECO:0000256" key="2">
    <source>
        <dbReference type="ARBA" id="ARBA00022603"/>
    </source>
</evidence>
<feature type="binding site" evidence="6">
    <location>
        <position position="174"/>
    </location>
    <ligand>
        <name>S-adenosyl-L-methionine</name>
        <dbReference type="ChEBI" id="CHEBI:59789"/>
    </ligand>
</feature>
<dbReference type="Pfam" id="PF01189">
    <property type="entry name" value="Methyltr_RsmB-F"/>
    <property type="match status" value="1"/>
</dbReference>
<comment type="caution">
    <text evidence="9">The sequence shown here is derived from an EMBL/GenBank/DDBJ whole genome shotgun (WGS) entry which is preliminary data.</text>
</comment>
<keyword evidence="1" id="KW-0963">Cytoplasm</keyword>
<dbReference type="InterPro" id="IPR049560">
    <property type="entry name" value="MeTrfase_RsmB-F_NOP2_cat"/>
</dbReference>